<sequence length="164" mass="18911">MTNPIKDSHVGALAISRRYRDSNPDIDLKLSSFSLDLEDATRDELSVLQQLPVSIEMKLALKLFRHPYILDEISEEGELITDEIMISDFSQEVQGKAVLMHHWHSIKDAVIWGSYLDRGCGWQYEEHSFSEDVMQVCLVNIDDSPEEWNILSFWVVEKSSILLE</sequence>
<accession>A0ABY6HW17</accession>
<dbReference type="Proteomes" id="UP001208689">
    <property type="component" value="Chromosome"/>
</dbReference>
<proteinExistence type="predicted"/>
<protein>
    <submittedName>
        <fullName evidence="1">Uncharacterized protein</fullName>
    </submittedName>
</protein>
<dbReference type="EMBL" id="CP104013">
    <property type="protein sequence ID" value="UYP47538.1"/>
    <property type="molecule type" value="Genomic_DNA"/>
</dbReference>
<evidence type="ECO:0000313" key="2">
    <source>
        <dbReference type="Proteomes" id="UP001208689"/>
    </source>
</evidence>
<organism evidence="1 2">
    <name type="scientific">Candidatus Lokiarchaeum ossiferum</name>
    <dbReference type="NCBI Taxonomy" id="2951803"/>
    <lineage>
        <taxon>Archaea</taxon>
        <taxon>Promethearchaeati</taxon>
        <taxon>Promethearchaeota</taxon>
        <taxon>Promethearchaeia</taxon>
        <taxon>Promethearchaeales</taxon>
        <taxon>Promethearchaeaceae</taxon>
        <taxon>Candidatus Lokiarchaeum</taxon>
    </lineage>
</organism>
<reference evidence="1" key="1">
    <citation type="submission" date="2022-09" db="EMBL/GenBank/DDBJ databases">
        <title>Actin cytoskeleton and complex cell architecture in an #Asgard archaeon.</title>
        <authorList>
            <person name="Ponce Toledo R.I."/>
            <person name="Schleper C."/>
            <person name="Rodrigues Oliveira T."/>
            <person name="Wollweber F."/>
            <person name="Xu J."/>
            <person name="Rittmann S."/>
            <person name="Klingl A."/>
            <person name="Pilhofer M."/>
        </authorList>
    </citation>
    <scope>NUCLEOTIDE SEQUENCE</scope>
    <source>
        <strain evidence="1">B-35</strain>
    </source>
</reference>
<gene>
    <name evidence="1" type="ORF">NEF87_003823</name>
</gene>
<keyword evidence="2" id="KW-1185">Reference proteome</keyword>
<evidence type="ECO:0000313" key="1">
    <source>
        <dbReference type="EMBL" id="UYP47538.1"/>
    </source>
</evidence>
<name>A0ABY6HW17_9ARCH</name>